<feature type="region of interest" description="Disordered" evidence="1">
    <location>
        <begin position="1"/>
        <end position="76"/>
    </location>
</feature>
<evidence type="ECO:0000259" key="2">
    <source>
        <dbReference type="PROSITE" id="PS50943"/>
    </source>
</evidence>
<protein>
    <recommendedName>
        <fullName evidence="2">HTH cro/C1-type domain-containing protein</fullName>
    </recommendedName>
</protein>
<dbReference type="InterPro" id="IPR001387">
    <property type="entry name" value="Cro/C1-type_HTH"/>
</dbReference>
<accession>A0ABP4JJB6</accession>
<feature type="compositionally biased region" description="Pro residues" evidence="1">
    <location>
        <begin position="53"/>
        <end position="74"/>
    </location>
</feature>
<dbReference type="InterPro" id="IPR010982">
    <property type="entry name" value="Lambda_DNA-bd_dom_sf"/>
</dbReference>
<reference evidence="4" key="1">
    <citation type="journal article" date="2019" name="Int. J. Syst. Evol. Microbiol.">
        <title>The Global Catalogue of Microorganisms (GCM) 10K type strain sequencing project: providing services to taxonomists for standard genome sequencing and annotation.</title>
        <authorList>
            <consortium name="The Broad Institute Genomics Platform"/>
            <consortium name="The Broad Institute Genome Sequencing Center for Infectious Disease"/>
            <person name="Wu L."/>
            <person name="Ma J."/>
        </authorList>
    </citation>
    <scope>NUCLEOTIDE SEQUENCE [LARGE SCALE GENOMIC DNA]</scope>
    <source>
        <strain evidence="4">JCM 11756</strain>
    </source>
</reference>
<sequence>MPLPPVGGRDSYAQRVTDRAPDHDHVIPLRPRTTRRDRPPREQPGSPRTATAPPRPFSAPAATPPAPAPAPAPKEPLWRDLVGEVLRRERQEQERTLKDVADAARISLPYLSEVERGRKEASSEVLAAAAQALGLSLGDLLARAQGELVRITSRRTARDRAVPRSPHDGLCLAA</sequence>
<dbReference type="SMART" id="SM00530">
    <property type="entry name" value="HTH_XRE"/>
    <property type="match status" value="1"/>
</dbReference>
<feature type="domain" description="HTH cro/C1-type" evidence="2">
    <location>
        <begin position="86"/>
        <end position="140"/>
    </location>
</feature>
<evidence type="ECO:0000313" key="3">
    <source>
        <dbReference type="EMBL" id="GAA1423394.1"/>
    </source>
</evidence>
<feature type="compositionally biased region" description="Basic and acidic residues" evidence="1">
    <location>
        <begin position="16"/>
        <end position="27"/>
    </location>
</feature>
<keyword evidence="4" id="KW-1185">Reference proteome</keyword>
<feature type="compositionally biased region" description="Basic and acidic residues" evidence="1">
    <location>
        <begin position="156"/>
        <end position="167"/>
    </location>
</feature>
<evidence type="ECO:0000256" key="1">
    <source>
        <dbReference type="SAM" id="MobiDB-lite"/>
    </source>
</evidence>
<feature type="region of interest" description="Disordered" evidence="1">
    <location>
        <begin position="155"/>
        <end position="174"/>
    </location>
</feature>
<gene>
    <name evidence="3" type="ORF">GCM10009601_26520</name>
</gene>
<evidence type="ECO:0000313" key="4">
    <source>
        <dbReference type="Proteomes" id="UP001500973"/>
    </source>
</evidence>
<dbReference type="SUPFAM" id="SSF47413">
    <property type="entry name" value="lambda repressor-like DNA-binding domains"/>
    <property type="match status" value="1"/>
</dbReference>
<proteinExistence type="predicted"/>
<dbReference type="Pfam" id="PF01381">
    <property type="entry name" value="HTH_3"/>
    <property type="match status" value="1"/>
</dbReference>
<dbReference type="CDD" id="cd00093">
    <property type="entry name" value="HTH_XRE"/>
    <property type="match status" value="1"/>
</dbReference>
<dbReference type="PROSITE" id="PS50943">
    <property type="entry name" value="HTH_CROC1"/>
    <property type="match status" value="1"/>
</dbReference>
<name>A0ABP4JJB6_9ACTN</name>
<dbReference type="Gene3D" id="1.10.260.40">
    <property type="entry name" value="lambda repressor-like DNA-binding domains"/>
    <property type="match status" value="1"/>
</dbReference>
<comment type="caution">
    <text evidence="3">The sequence shown here is derived from an EMBL/GenBank/DDBJ whole genome shotgun (WGS) entry which is preliminary data.</text>
</comment>
<dbReference type="Proteomes" id="UP001500973">
    <property type="component" value="Unassembled WGS sequence"/>
</dbReference>
<dbReference type="EMBL" id="BAAAIZ010000033">
    <property type="protein sequence ID" value="GAA1423394.1"/>
    <property type="molecule type" value="Genomic_DNA"/>
</dbReference>
<organism evidence="3 4">
    <name type="scientific">Streptomyces thermospinosisporus</name>
    <dbReference type="NCBI Taxonomy" id="161482"/>
    <lineage>
        <taxon>Bacteria</taxon>
        <taxon>Bacillati</taxon>
        <taxon>Actinomycetota</taxon>
        <taxon>Actinomycetes</taxon>
        <taxon>Kitasatosporales</taxon>
        <taxon>Streptomycetaceae</taxon>
        <taxon>Streptomyces</taxon>
    </lineage>
</organism>